<evidence type="ECO:0000313" key="2">
    <source>
        <dbReference type="EMBL" id="TKA67319.1"/>
    </source>
</evidence>
<organism evidence="2 3">
    <name type="scientific">Friedmanniomyces simplex</name>
    <dbReference type="NCBI Taxonomy" id="329884"/>
    <lineage>
        <taxon>Eukaryota</taxon>
        <taxon>Fungi</taxon>
        <taxon>Dikarya</taxon>
        <taxon>Ascomycota</taxon>
        <taxon>Pezizomycotina</taxon>
        <taxon>Dothideomycetes</taxon>
        <taxon>Dothideomycetidae</taxon>
        <taxon>Mycosphaerellales</taxon>
        <taxon>Teratosphaeriaceae</taxon>
        <taxon>Friedmanniomyces</taxon>
    </lineage>
</organism>
<feature type="region of interest" description="Disordered" evidence="1">
    <location>
        <begin position="45"/>
        <end position="66"/>
    </location>
</feature>
<evidence type="ECO:0000256" key="1">
    <source>
        <dbReference type="SAM" id="MobiDB-lite"/>
    </source>
</evidence>
<feature type="compositionally biased region" description="Basic and acidic residues" evidence="1">
    <location>
        <begin position="57"/>
        <end position="66"/>
    </location>
</feature>
<comment type="caution">
    <text evidence="2">The sequence shown here is derived from an EMBL/GenBank/DDBJ whole genome shotgun (WGS) entry which is preliminary data.</text>
</comment>
<evidence type="ECO:0000313" key="3">
    <source>
        <dbReference type="Proteomes" id="UP000309340"/>
    </source>
</evidence>
<accession>A0A4V5NFR0</accession>
<gene>
    <name evidence="2" type="ORF">B0A55_09072</name>
</gene>
<sequence length="66" mass="7417">MIRATLFPPSHDSVPVGKEYGGGSDENGTLEEKGFEKLLEQQTPQIETGAKKKHIRPDHDAFIRKR</sequence>
<keyword evidence="3" id="KW-1185">Reference proteome</keyword>
<dbReference type="Proteomes" id="UP000309340">
    <property type="component" value="Unassembled WGS sequence"/>
</dbReference>
<dbReference type="AlphaFoldDB" id="A0A4V5NFR0"/>
<feature type="region of interest" description="Disordered" evidence="1">
    <location>
        <begin position="1"/>
        <end position="33"/>
    </location>
</feature>
<protein>
    <submittedName>
        <fullName evidence="2">Uncharacterized protein</fullName>
    </submittedName>
</protein>
<dbReference type="EMBL" id="NAJQ01000583">
    <property type="protein sequence ID" value="TKA67319.1"/>
    <property type="molecule type" value="Genomic_DNA"/>
</dbReference>
<name>A0A4V5NFR0_9PEZI</name>
<proteinExistence type="predicted"/>
<reference evidence="2 3" key="1">
    <citation type="submission" date="2017-03" db="EMBL/GenBank/DDBJ databases">
        <title>Genomes of endolithic fungi from Antarctica.</title>
        <authorList>
            <person name="Coleine C."/>
            <person name="Masonjones S."/>
            <person name="Stajich J.E."/>
        </authorList>
    </citation>
    <scope>NUCLEOTIDE SEQUENCE [LARGE SCALE GENOMIC DNA]</scope>
    <source>
        <strain evidence="2 3">CCFEE 5184</strain>
    </source>
</reference>